<protein>
    <recommendedName>
        <fullName evidence="3">Gliding motility lipoprotein GldH</fullName>
    </recommendedName>
</protein>
<keyword evidence="2" id="KW-1185">Reference proteome</keyword>
<sequence length="156" mass="18151">MKIFLVLFALVFCFTACQPENRIYHEHQVLSPDLEWLKEDVKEFEVAIKDNSVPYDMSLTFRYATGYQFQTANIKVTETSPSGKISVKEYKLKVREENGDYIGEPGYDIWDSQHLVEEDKQYEETGVYTYKMEQVTPADPLNFAMEIGLILDKVVQ</sequence>
<accession>A0A3E1F0E0</accession>
<name>A0A3E1F0E0_9FLAO</name>
<comment type="caution">
    <text evidence="1">The sequence shown here is derived from an EMBL/GenBank/DDBJ whole genome shotgun (WGS) entry which is preliminary data.</text>
</comment>
<gene>
    <name evidence="1" type="ORF">DXU93_05520</name>
</gene>
<dbReference type="AlphaFoldDB" id="A0A3E1F0E0"/>
<dbReference type="EMBL" id="QURB01000002">
    <property type="protein sequence ID" value="RFC55281.1"/>
    <property type="molecule type" value="Genomic_DNA"/>
</dbReference>
<evidence type="ECO:0008006" key="3">
    <source>
        <dbReference type="Google" id="ProtNLM"/>
    </source>
</evidence>
<dbReference type="InterPro" id="IPR020018">
    <property type="entry name" value="Motility-assoc_lipoprot_GldH"/>
</dbReference>
<organism evidence="1 2">
    <name type="scientific">Brumimicrobium aurantiacum</name>
    <dbReference type="NCBI Taxonomy" id="1737063"/>
    <lineage>
        <taxon>Bacteria</taxon>
        <taxon>Pseudomonadati</taxon>
        <taxon>Bacteroidota</taxon>
        <taxon>Flavobacteriia</taxon>
        <taxon>Flavobacteriales</taxon>
        <taxon>Crocinitomicaceae</taxon>
        <taxon>Brumimicrobium</taxon>
    </lineage>
</organism>
<reference evidence="1 2" key="1">
    <citation type="submission" date="2018-08" db="EMBL/GenBank/DDBJ databases">
        <title>The draft genome squence of Brumimicrobium sp. N62.</title>
        <authorList>
            <person name="Du Z.-J."/>
            <person name="Luo H.-R."/>
        </authorList>
    </citation>
    <scope>NUCLEOTIDE SEQUENCE [LARGE SCALE GENOMIC DNA]</scope>
    <source>
        <strain evidence="1 2">N62</strain>
    </source>
</reference>
<dbReference type="Pfam" id="PF14109">
    <property type="entry name" value="GldH_lipo"/>
    <property type="match status" value="1"/>
</dbReference>
<evidence type="ECO:0000313" key="1">
    <source>
        <dbReference type="EMBL" id="RFC55281.1"/>
    </source>
</evidence>
<proteinExistence type="predicted"/>
<dbReference type="Proteomes" id="UP000257127">
    <property type="component" value="Unassembled WGS sequence"/>
</dbReference>
<dbReference type="OrthoDB" id="1366051at2"/>
<dbReference type="RefSeq" id="WP_116880261.1">
    <property type="nucleotide sequence ID" value="NZ_QURB01000002.1"/>
</dbReference>
<evidence type="ECO:0000313" key="2">
    <source>
        <dbReference type="Proteomes" id="UP000257127"/>
    </source>
</evidence>